<accession>A0A5S9N1L1</accession>
<comment type="similarity">
    <text evidence="1">Belongs to the thioesterase PaaI family.</text>
</comment>
<name>A0A5S9N1L1_9GAMM</name>
<evidence type="ECO:0000313" key="5">
    <source>
        <dbReference type="EMBL" id="CAA0084696.1"/>
    </source>
</evidence>
<dbReference type="OrthoDB" id="9813282at2"/>
<dbReference type="Gene3D" id="3.10.129.10">
    <property type="entry name" value="Hotdog Thioesterase"/>
    <property type="match status" value="1"/>
</dbReference>
<dbReference type="CDD" id="cd03443">
    <property type="entry name" value="PaaI_thioesterase"/>
    <property type="match status" value="1"/>
</dbReference>
<dbReference type="RefSeq" id="WP_159267399.1">
    <property type="nucleotide sequence ID" value="NZ_CACSIK010000001.1"/>
</dbReference>
<dbReference type="AlphaFoldDB" id="A0A5S9N1L1"/>
<dbReference type="InterPro" id="IPR039298">
    <property type="entry name" value="ACOT13"/>
</dbReference>
<keyword evidence="2" id="KW-0378">Hydrolase</keyword>
<feature type="domain" description="Thioesterase" evidence="3">
    <location>
        <begin position="55"/>
        <end position="126"/>
    </location>
</feature>
<dbReference type="Proteomes" id="UP000435877">
    <property type="component" value="Unassembled WGS sequence"/>
</dbReference>
<reference evidence="6 7" key="1">
    <citation type="submission" date="2019-11" db="EMBL/GenBank/DDBJ databases">
        <authorList>
            <person name="Holert J."/>
        </authorList>
    </citation>
    <scope>NUCLEOTIDE SEQUENCE [LARGE SCALE GENOMIC DNA]</scope>
    <source>
        <strain evidence="4">BC3_2A</strain>
        <strain evidence="5">SB11_1A</strain>
    </source>
</reference>
<dbReference type="InterPro" id="IPR029069">
    <property type="entry name" value="HotDog_dom_sf"/>
</dbReference>
<keyword evidence="6" id="KW-1185">Reference proteome</keyword>
<dbReference type="EMBL" id="CACSIK010000001">
    <property type="protein sequence ID" value="CAA0084696.1"/>
    <property type="molecule type" value="Genomic_DNA"/>
</dbReference>
<evidence type="ECO:0000313" key="7">
    <source>
        <dbReference type="Proteomes" id="UP000439591"/>
    </source>
</evidence>
<dbReference type="EMBL" id="CACSIM010000001">
    <property type="protein sequence ID" value="CAA0081721.1"/>
    <property type="molecule type" value="Genomic_DNA"/>
</dbReference>
<evidence type="ECO:0000313" key="4">
    <source>
        <dbReference type="EMBL" id="CAA0081721.1"/>
    </source>
</evidence>
<dbReference type="GO" id="GO:0047617">
    <property type="term" value="F:fatty acyl-CoA hydrolase activity"/>
    <property type="evidence" value="ECO:0007669"/>
    <property type="project" value="InterPro"/>
</dbReference>
<sequence length="140" mass="15307">MRDIKEIIDELNRDQLPFLIMLGAKVISLDPERQSCKMEFNVSTDLCHSVDVIQGGFVTAMLDAVMSHGLIGLSEDIVNVSSLEIKTTYLEPSRAGKIIAEGKIIKTGYKLAFMEGRLYNAEGDLTATASTVGKLARKSV</sequence>
<gene>
    <name evidence="5" type="ORF">IHBHHGIJ_00730</name>
    <name evidence="4" type="ORF">KFEGEMFD_00420</name>
</gene>
<dbReference type="Proteomes" id="UP000439591">
    <property type="component" value="Unassembled WGS sequence"/>
</dbReference>
<dbReference type="Pfam" id="PF03061">
    <property type="entry name" value="4HBT"/>
    <property type="match status" value="1"/>
</dbReference>
<dbReference type="PANTHER" id="PTHR21660">
    <property type="entry name" value="THIOESTERASE SUPERFAMILY MEMBER-RELATED"/>
    <property type="match status" value="1"/>
</dbReference>
<dbReference type="SUPFAM" id="SSF54637">
    <property type="entry name" value="Thioesterase/thiol ester dehydrase-isomerase"/>
    <property type="match status" value="1"/>
</dbReference>
<dbReference type="NCBIfam" id="TIGR00369">
    <property type="entry name" value="unchar_dom_1"/>
    <property type="match status" value="1"/>
</dbReference>
<dbReference type="InterPro" id="IPR003736">
    <property type="entry name" value="PAAI_dom"/>
</dbReference>
<evidence type="ECO:0000259" key="3">
    <source>
        <dbReference type="Pfam" id="PF03061"/>
    </source>
</evidence>
<proteinExistence type="inferred from homology"/>
<protein>
    <recommendedName>
        <fullName evidence="3">Thioesterase domain-containing protein</fullName>
    </recommendedName>
</protein>
<evidence type="ECO:0000313" key="6">
    <source>
        <dbReference type="Proteomes" id="UP000435877"/>
    </source>
</evidence>
<evidence type="ECO:0000256" key="2">
    <source>
        <dbReference type="ARBA" id="ARBA00022801"/>
    </source>
</evidence>
<organism evidence="4 7">
    <name type="scientific">Zhongshania aliphaticivorans</name>
    <dbReference type="NCBI Taxonomy" id="1470434"/>
    <lineage>
        <taxon>Bacteria</taxon>
        <taxon>Pseudomonadati</taxon>
        <taxon>Pseudomonadota</taxon>
        <taxon>Gammaproteobacteria</taxon>
        <taxon>Cellvibrionales</taxon>
        <taxon>Spongiibacteraceae</taxon>
        <taxon>Zhongshania</taxon>
    </lineage>
</organism>
<evidence type="ECO:0000256" key="1">
    <source>
        <dbReference type="ARBA" id="ARBA00008324"/>
    </source>
</evidence>
<dbReference type="InterPro" id="IPR006683">
    <property type="entry name" value="Thioestr_dom"/>
</dbReference>
<dbReference type="PANTHER" id="PTHR21660:SF1">
    <property type="entry name" value="ACYL-COENZYME A THIOESTERASE 13"/>
    <property type="match status" value="1"/>
</dbReference>